<evidence type="ECO:0000256" key="7">
    <source>
        <dbReference type="SAM" id="Coils"/>
    </source>
</evidence>
<dbReference type="InterPro" id="IPR050739">
    <property type="entry name" value="MFP"/>
</dbReference>
<protein>
    <submittedName>
        <fullName evidence="8">Biotin/lipoyl-binding protein</fullName>
    </submittedName>
</protein>
<evidence type="ECO:0000256" key="3">
    <source>
        <dbReference type="ARBA" id="ARBA00022448"/>
    </source>
</evidence>
<comment type="subcellular location">
    <subcellularLocation>
        <location evidence="1">Membrane</location>
        <topology evidence="1">Single-pass membrane protein</topology>
    </subcellularLocation>
</comment>
<dbReference type="SUPFAM" id="SSF111369">
    <property type="entry name" value="HlyD-like secretion proteins"/>
    <property type="match status" value="1"/>
</dbReference>
<sequence>MRERLLGLTAPAGDFSPPILRLQQEAPSPLPRLVLRIVLGLLAVMLAWATFGRLDIVAVAQGKLVPVSYLKVIQPAESGIVAELLVREGDAVKEGQVLVRMDRHVSEADSRQIENDLAVKRLTLRRIDAELADRPMQRRTDDPPDIYAQVEAQSRARRQAYRDALDAERALLAKAEQELAAQRHAVESLKAAIEQSRKKIAQIASNYRQQLATDRVGNRYRLSPGMHVAAEIHLGTRTVLEYLLSPVRKVAYEAGRER</sequence>
<evidence type="ECO:0000256" key="4">
    <source>
        <dbReference type="ARBA" id="ARBA00022692"/>
    </source>
</evidence>
<dbReference type="GO" id="GO:0009306">
    <property type="term" value="P:protein secretion"/>
    <property type="evidence" value="ECO:0007669"/>
    <property type="project" value="InterPro"/>
</dbReference>
<keyword evidence="7" id="KW-0175">Coiled coil</keyword>
<dbReference type="PANTHER" id="PTHR30386:SF26">
    <property type="entry name" value="TRANSPORT PROTEIN COMB"/>
    <property type="match status" value="1"/>
</dbReference>
<keyword evidence="5" id="KW-1133">Transmembrane helix</keyword>
<name>A0AA49FJW6_9PROT</name>
<gene>
    <name evidence="8" type="ORF">OHM77_11060</name>
</gene>
<evidence type="ECO:0000256" key="6">
    <source>
        <dbReference type="ARBA" id="ARBA00023136"/>
    </source>
</evidence>
<dbReference type="AlphaFoldDB" id="A0AA49FJW6"/>
<comment type="similarity">
    <text evidence="2">Belongs to the membrane fusion protein (MFP) (TC 8.A.1) family.</text>
</comment>
<keyword evidence="6" id="KW-0472">Membrane</keyword>
<reference evidence="8" key="1">
    <citation type="journal article" date="2023" name="Nat. Microbiol.">
        <title>Enrichment and characterization of a nitric oxide-reducing microbial community in a continuous bioreactor.</title>
        <authorList>
            <person name="Garrido-Amador P."/>
            <person name="Stortenbeker N."/>
            <person name="Wessels H.J.C.T."/>
            <person name="Speth D.R."/>
            <person name="Garcia-Heredia I."/>
            <person name="Kartal B."/>
        </authorList>
    </citation>
    <scope>NUCLEOTIDE SEQUENCE</scope>
    <source>
        <strain evidence="8">MAG1</strain>
    </source>
</reference>
<dbReference type="Gene3D" id="2.40.50.100">
    <property type="match status" value="1"/>
</dbReference>
<dbReference type="PANTHER" id="PTHR30386">
    <property type="entry name" value="MEMBRANE FUSION SUBUNIT OF EMRAB-TOLC MULTIDRUG EFFLUX PUMP"/>
    <property type="match status" value="1"/>
</dbReference>
<accession>A0AA49FJW6</accession>
<dbReference type="GO" id="GO:0016020">
    <property type="term" value="C:membrane"/>
    <property type="evidence" value="ECO:0007669"/>
    <property type="project" value="UniProtKB-SubCell"/>
</dbReference>
<keyword evidence="3" id="KW-0813">Transport</keyword>
<organism evidence="8">
    <name type="scientific">Candidatus Nitricoxidivorans perseverans</name>
    <dbReference type="NCBI Taxonomy" id="2975601"/>
    <lineage>
        <taxon>Bacteria</taxon>
        <taxon>Pseudomonadati</taxon>
        <taxon>Pseudomonadota</taxon>
        <taxon>Betaproteobacteria</taxon>
        <taxon>Nitrosomonadales</taxon>
        <taxon>Sterolibacteriaceae</taxon>
        <taxon>Candidatus Nitricoxidivorans</taxon>
    </lineage>
</organism>
<dbReference type="KEGG" id="npv:OHM77_11060"/>
<evidence type="ECO:0000313" key="8">
    <source>
        <dbReference type="EMBL" id="WIM05227.1"/>
    </source>
</evidence>
<dbReference type="InterPro" id="IPR006144">
    <property type="entry name" value="Secretion_HlyD_CS"/>
</dbReference>
<evidence type="ECO:0000256" key="1">
    <source>
        <dbReference type="ARBA" id="ARBA00004167"/>
    </source>
</evidence>
<evidence type="ECO:0000256" key="2">
    <source>
        <dbReference type="ARBA" id="ARBA00009477"/>
    </source>
</evidence>
<dbReference type="PROSITE" id="PS00543">
    <property type="entry name" value="HLYD_FAMILY"/>
    <property type="match status" value="1"/>
</dbReference>
<dbReference type="EMBL" id="CP107246">
    <property type="protein sequence ID" value="WIM05227.1"/>
    <property type="molecule type" value="Genomic_DNA"/>
</dbReference>
<evidence type="ECO:0000256" key="5">
    <source>
        <dbReference type="ARBA" id="ARBA00022989"/>
    </source>
</evidence>
<proteinExistence type="inferred from homology"/>
<keyword evidence="4" id="KW-0812">Transmembrane</keyword>
<dbReference type="Gene3D" id="1.10.287.470">
    <property type="entry name" value="Helix hairpin bin"/>
    <property type="match status" value="1"/>
</dbReference>
<dbReference type="PRINTS" id="PR01490">
    <property type="entry name" value="RTXTOXIND"/>
</dbReference>
<dbReference type="Proteomes" id="UP001234916">
    <property type="component" value="Chromosome"/>
</dbReference>
<feature type="coiled-coil region" evidence="7">
    <location>
        <begin position="158"/>
        <end position="206"/>
    </location>
</feature>